<dbReference type="AlphaFoldDB" id="A0A158A1A1"/>
<protein>
    <submittedName>
        <fullName evidence="1">Periplasmic chaperone protein</fullName>
    </submittedName>
</protein>
<keyword evidence="2" id="KW-1185">Reference proteome</keyword>
<dbReference type="Proteomes" id="UP000054911">
    <property type="component" value="Unassembled WGS sequence"/>
</dbReference>
<comment type="caution">
    <text evidence="1">The sequence shown here is derived from an EMBL/GenBank/DDBJ whole genome shotgun (WGS) entry which is preliminary data.</text>
</comment>
<proteinExistence type="predicted"/>
<sequence>MSQNKKLKKIWFKLLPQSRPKRRFARKGHLDRPSLHQGGHERRSELQNALSFDKQCVVLGSDTRYARLKLRNVGTNQLIVYSSMHRLPESQATSVFVMPSLCQIDVGDSAIIEFSLVARDVACEELFRARFEWIRATPNLSADEAETSLPLLVRPFGIVPTNAIHESVFARLTEHGDVIIENSSARVLRLRPELILLPSMSTFIAPQRYVAAFSWMLVRNISAPMQSVAVRITVESFTGESALTVDLPLDLRTKHSAVTAQIAGVN</sequence>
<dbReference type="RefSeq" id="WP_143327992.1">
    <property type="nucleotide sequence ID" value="NZ_FCOE02000004.1"/>
</dbReference>
<dbReference type="EMBL" id="FCOE02000004">
    <property type="protein sequence ID" value="SAK51446.1"/>
    <property type="molecule type" value="Genomic_DNA"/>
</dbReference>
<organism evidence="1 2">
    <name type="scientific">Caballeronia pedi</name>
    <dbReference type="NCBI Taxonomy" id="1777141"/>
    <lineage>
        <taxon>Bacteria</taxon>
        <taxon>Pseudomonadati</taxon>
        <taxon>Pseudomonadota</taxon>
        <taxon>Betaproteobacteria</taxon>
        <taxon>Burkholderiales</taxon>
        <taxon>Burkholderiaceae</taxon>
        <taxon>Caballeronia</taxon>
    </lineage>
</organism>
<evidence type="ECO:0000313" key="1">
    <source>
        <dbReference type="EMBL" id="SAK51446.1"/>
    </source>
</evidence>
<reference evidence="1" key="1">
    <citation type="submission" date="2016-01" db="EMBL/GenBank/DDBJ databases">
        <authorList>
            <person name="Peeters C."/>
        </authorList>
    </citation>
    <scope>NUCLEOTIDE SEQUENCE [LARGE SCALE GENOMIC DNA]</scope>
    <source>
        <strain evidence="1">LMG 29323</strain>
    </source>
</reference>
<name>A0A158A1A1_9BURK</name>
<dbReference type="InterPro" id="IPR008962">
    <property type="entry name" value="PapD-like_sf"/>
</dbReference>
<dbReference type="SUPFAM" id="SSF49354">
    <property type="entry name" value="PapD-like"/>
    <property type="match status" value="1"/>
</dbReference>
<gene>
    <name evidence="1" type="ORF">AWB80_01642</name>
</gene>
<accession>A0A158A1A1</accession>
<evidence type="ECO:0000313" key="2">
    <source>
        <dbReference type="Proteomes" id="UP000054911"/>
    </source>
</evidence>